<name>A0A1G4I6F3_TRYEQ</name>
<evidence type="ECO:0000256" key="1">
    <source>
        <dbReference type="SAM" id="MobiDB-lite"/>
    </source>
</evidence>
<evidence type="ECO:0000313" key="3">
    <source>
        <dbReference type="Proteomes" id="UP000195570"/>
    </source>
</evidence>
<dbReference type="EMBL" id="CZPT02000760">
    <property type="protein sequence ID" value="SCU67521.1"/>
    <property type="molecule type" value="Genomic_DNA"/>
</dbReference>
<keyword evidence="3" id="KW-1185">Reference proteome</keyword>
<feature type="region of interest" description="Disordered" evidence="1">
    <location>
        <begin position="33"/>
        <end position="76"/>
    </location>
</feature>
<feature type="compositionally biased region" description="Polar residues" evidence="1">
    <location>
        <begin position="40"/>
        <end position="73"/>
    </location>
</feature>
<gene>
    <name evidence="2" type="ORF">TEOVI_000749500</name>
</gene>
<accession>A0A1G4I6F3</accession>
<feature type="compositionally biased region" description="Low complexity" evidence="1">
    <location>
        <begin position="119"/>
        <end position="129"/>
    </location>
</feature>
<sequence>MPYYAEDIINSLTWHPMPDWVRRRFNLPINTPLGTAPVMSPQSGSGRKPTTVSDSESPAFTSCESPENTTVGDSEQRLDTILAVEPSTDAASIAERTPSKENNEVASLRRLAGRDNGRGPSLSLLSSGPGSDGNATKHVVRFRGSGWKPLLNGKDEEEGFEVAFEDEECGAEEGDAERFLECNVFLSGTPLATLFLDHKMGKVITKQHDS</sequence>
<comment type="caution">
    <text evidence="2">The sequence shown here is derived from an EMBL/GenBank/DDBJ whole genome shotgun (WGS) entry which is preliminary data.</text>
</comment>
<dbReference type="VEuPathDB" id="TriTrypDB:TEOVI_000749500"/>
<organism evidence="2 3">
    <name type="scientific">Trypanosoma equiperdum</name>
    <dbReference type="NCBI Taxonomy" id="5694"/>
    <lineage>
        <taxon>Eukaryota</taxon>
        <taxon>Discoba</taxon>
        <taxon>Euglenozoa</taxon>
        <taxon>Kinetoplastea</taxon>
        <taxon>Metakinetoplastina</taxon>
        <taxon>Trypanosomatida</taxon>
        <taxon>Trypanosomatidae</taxon>
        <taxon>Trypanosoma</taxon>
    </lineage>
</organism>
<reference evidence="2" key="1">
    <citation type="submission" date="2016-09" db="EMBL/GenBank/DDBJ databases">
        <authorList>
            <person name="Hebert L."/>
            <person name="Moumen B."/>
        </authorList>
    </citation>
    <scope>NUCLEOTIDE SEQUENCE [LARGE SCALE GENOMIC DNA]</scope>
    <source>
        <strain evidence="2">OVI</strain>
    </source>
</reference>
<evidence type="ECO:0000313" key="2">
    <source>
        <dbReference type="EMBL" id="SCU67521.1"/>
    </source>
</evidence>
<proteinExistence type="predicted"/>
<feature type="region of interest" description="Disordered" evidence="1">
    <location>
        <begin position="110"/>
        <end position="135"/>
    </location>
</feature>
<feature type="region of interest" description="Disordered" evidence="1">
    <location>
        <begin position="86"/>
        <end position="105"/>
    </location>
</feature>
<dbReference type="Proteomes" id="UP000195570">
    <property type="component" value="Unassembled WGS sequence"/>
</dbReference>
<dbReference type="GeneID" id="92381429"/>
<dbReference type="RefSeq" id="XP_067078825.1">
    <property type="nucleotide sequence ID" value="XM_067222724.1"/>
</dbReference>
<dbReference type="AlphaFoldDB" id="A0A1G4I6F3"/>
<protein>
    <submittedName>
        <fullName evidence="2">Uncharacterized protein</fullName>
    </submittedName>
</protein>